<organism evidence="1">
    <name type="scientific">viral metagenome</name>
    <dbReference type="NCBI Taxonomy" id="1070528"/>
    <lineage>
        <taxon>unclassified sequences</taxon>
        <taxon>metagenomes</taxon>
        <taxon>organismal metagenomes</taxon>
    </lineage>
</organism>
<reference evidence="1" key="1">
    <citation type="journal article" date="2020" name="Nature">
        <title>Giant virus diversity and host interactions through global metagenomics.</title>
        <authorList>
            <person name="Schulz F."/>
            <person name="Roux S."/>
            <person name="Paez-Espino D."/>
            <person name="Jungbluth S."/>
            <person name="Walsh D.A."/>
            <person name="Denef V.J."/>
            <person name="McMahon K.D."/>
            <person name="Konstantinidis K.T."/>
            <person name="Eloe-Fadrosh E.A."/>
            <person name="Kyrpides N.C."/>
            <person name="Woyke T."/>
        </authorList>
    </citation>
    <scope>NUCLEOTIDE SEQUENCE</scope>
    <source>
        <strain evidence="1">GVMAG-M-3300024336-7</strain>
    </source>
</reference>
<evidence type="ECO:0008006" key="2">
    <source>
        <dbReference type="Google" id="ProtNLM"/>
    </source>
</evidence>
<name>A0A6C0IY33_9ZZZZ</name>
<proteinExistence type="predicted"/>
<accession>A0A6C0IY33</accession>
<dbReference type="EMBL" id="MN740267">
    <property type="protein sequence ID" value="QHT96767.1"/>
    <property type="molecule type" value="Genomic_DNA"/>
</dbReference>
<dbReference type="AlphaFoldDB" id="A0A6C0IY33"/>
<sequence length="341" mass="38698">MDEKSSSTFSKKYEPRPAALLKRILGAKAPPLPSKTKSSIPLCCGKPMDYSTPIEFVCSKCSAIEVMTYEIVEDDKKPKQRRPIALGKNAYKFTKQLNASCCEDYSITRLTNLSAKFRYYWHESKSALIPDSIEPEVIDIVQKSLKEQTNRSDILKQIFAAAIKYVCINRKVTIRDKDISEFMQLSKSGFTEGDRIIRGLSIRSIIDLDVSASPTEGHVNRIFKTLGIDDRLRVIVYECLEALHVYPKIRQSKSLTKCVTIIWLLIRSLGVDISVATVDKECKVKKHTFIPLATEIIKRTKKSKSNPIKIIFEKHDLIFPIDAEQPKLKGKRGPKGKRSMI</sequence>
<protein>
    <recommendedName>
        <fullName evidence="2">Transcription factor TFIIB cyclin-like domain-containing protein</fullName>
    </recommendedName>
</protein>
<evidence type="ECO:0000313" key="1">
    <source>
        <dbReference type="EMBL" id="QHT96767.1"/>
    </source>
</evidence>